<dbReference type="InterPro" id="IPR036047">
    <property type="entry name" value="F-box-like_dom_sf"/>
</dbReference>
<dbReference type="SUPFAM" id="SSF81383">
    <property type="entry name" value="F-box domain"/>
    <property type="match status" value="1"/>
</dbReference>
<evidence type="ECO:0000259" key="1">
    <source>
        <dbReference type="PROSITE" id="PS50181"/>
    </source>
</evidence>
<dbReference type="AlphaFoldDB" id="A0AAD7CRV8"/>
<dbReference type="PROSITE" id="PS50181">
    <property type="entry name" value="FBOX"/>
    <property type="match status" value="1"/>
</dbReference>
<gene>
    <name evidence="2" type="ORF">B0H17DRAFT_1337325</name>
</gene>
<dbReference type="EMBL" id="JARKIE010000258">
    <property type="protein sequence ID" value="KAJ7660563.1"/>
    <property type="molecule type" value="Genomic_DNA"/>
</dbReference>
<proteinExistence type="predicted"/>
<comment type="caution">
    <text evidence="2">The sequence shown here is derived from an EMBL/GenBank/DDBJ whole genome shotgun (WGS) entry which is preliminary data.</text>
</comment>
<sequence length="395" mass="43864">MPTPDVIARAPLNARTETMEYPNPQPKPSHLHKLNEDCLGEAFSRLHPRDLLSLSRASRLLRRMLMNNVSRHVWRASLNTVEGVPECPKDFAEPRFSALAFESGCEQCSKKCKACRIDWDLRVRLCPRCAAKLVTKFQEGKPPVVVLGETSIRMTNVIGTRPPWVGCAYLTTELAKATTLLENLDASSRSQFVAERKATISAATIHARECRAWEAMVASQQAAEDAAIRVVREMLIRAKLFSLGWGDELVLMGPESALSRHSLVTQPEVLTDKAWSVIAPKLESFMQKVRESARKESERRLLQERKPLRFLPNVFCPKPPSSPFFALTSPRQVIACRLPFLVDHEHSTPPVMICTTPLPNPPVVPQAAVYRKGERVASAGATSSLPAILHGKLGG</sequence>
<dbReference type="Proteomes" id="UP001221757">
    <property type="component" value="Unassembled WGS sequence"/>
</dbReference>
<dbReference type="InterPro" id="IPR001810">
    <property type="entry name" value="F-box_dom"/>
</dbReference>
<name>A0AAD7CRV8_MYCRO</name>
<reference evidence="2" key="1">
    <citation type="submission" date="2023-03" db="EMBL/GenBank/DDBJ databases">
        <title>Massive genome expansion in bonnet fungi (Mycena s.s.) driven by repeated elements and novel gene families across ecological guilds.</title>
        <authorList>
            <consortium name="Lawrence Berkeley National Laboratory"/>
            <person name="Harder C.B."/>
            <person name="Miyauchi S."/>
            <person name="Viragh M."/>
            <person name="Kuo A."/>
            <person name="Thoen E."/>
            <person name="Andreopoulos B."/>
            <person name="Lu D."/>
            <person name="Skrede I."/>
            <person name="Drula E."/>
            <person name="Henrissat B."/>
            <person name="Morin E."/>
            <person name="Kohler A."/>
            <person name="Barry K."/>
            <person name="LaButti K."/>
            <person name="Morin E."/>
            <person name="Salamov A."/>
            <person name="Lipzen A."/>
            <person name="Mereny Z."/>
            <person name="Hegedus B."/>
            <person name="Baldrian P."/>
            <person name="Stursova M."/>
            <person name="Weitz H."/>
            <person name="Taylor A."/>
            <person name="Grigoriev I.V."/>
            <person name="Nagy L.G."/>
            <person name="Martin F."/>
            <person name="Kauserud H."/>
        </authorList>
    </citation>
    <scope>NUCLEOTIDE SEQUENCE</scope>
    <source>
        <strain evidence="2">CBHHK067</strain>
    </source>
</reference>
<evidence type="ECO:0000313" key="3">
    <source>
        <dbReference type="Proteomes" id="UP001221757"/>
    </source>
</evidence>
<keyword evidence="3" id="KW-1185">Reference proteome</keyword>
<feature type="domain" description="F-box" evidence="1">
    <location>
        <begin position="28"/>
        <end position="77"/>
    </location>
</feature>
<protein>
    <recommendedName>
        <fullName evidence="1">F-box domain-containing protein</fullName>
    </recommendedName>
</protein>
<organism evidence="2 3">
    <name type="scientific">Mycena rosella</name>
    <name type="common">Pink bonnet</name>
    <name type="synonym">Agaricus rosellus</name>
    <dbReference type="NCBI Taxonomy" id="1033263"/>
    <lineage>
        <taxon>Eukaryota</taxon>
        <taxon>Fungi</taxon>
        <taxon>Dikarya</taxon>
        <taxon>Basidiomycota</taxon>
        <taxon>Agaricomycotina</taxon>
        <taxon>Agaricomycetes</taxon>
        <taxon>Agaricomycetidae</taxon>
        <taxon>Agaricales</taxon>
        <taxon>Marasmiineae</taxon>
        <taxon>Mycenaceae</taxon>
        <taxon>Mycena</taxon>
    </lineage>
</organism>
<accession>A0AAD7CRV8</accession>
<evidence type="ECO:0000313" key="2">
    <source>
        <dbReference type="EMBL" id="KAJ7660563.1"/>
    </source>
</evidence>